<dbReference type="Pfam" id="PF02518">
    <property type="entry name" value="HATPase_c"/>
    <property type="match status" value="1"/>
</dbReference>
<sequence>MLGRLKRKFILIIMTLVGCVLVSTLGMSLCLTYATQQQLIRESLRRSIEGDINSVPTIGTQMQEDGERHANMLAAVVEVNGDGVVFETSDAPVVINPDTLGEVIASATTSSSDSGSMPKLHVSWMSRRIAGGWRVAIVDTSAADQSFSNMVLRFAEIIVLGLLAMLAISWFLAGWALRPVSQAWDRQRAFVADASHELKTPLSVIMANTEILLRDRDIPTRSMRWVESTREESDHMRGLVNDLLQLARTDETISGAAGAMQHDDVDLSDLVDESALEFDAIAFERSCAISSTIEENVHVTGDREWLERLVRILMDNACKYAGANTIVLVALSQHGRAAHLSVTNMGTPIDPEDLPHLFDRFYRSDKARARTSQASGFGLGLAIAKGIVEAHGGGISVKSDQVEGTTFSVTIPIA</sequence>
<gene>
    <name evidence="13" type="ordered locus">Olsu_0873</name>
</gene>
<comment type="cofactor">
    <cofactor evidence="2">
        <name>a divalent metal cation</name>
        <dbReference type="ChEBI" id="CHEBI:60240"/>
    </cofactor>
</comment>
<dbReference type="PANTHER" id="PTHR45453:SF1">
    <property type="entry name" value="PHOSPHATE REGULON SENSOR PROTEIN PHOR"/>
    <property type="match status" value="1"/>
</dbReference>
<dbReference type="GO" id="GO:0004721">
    <property type="term" value="F:phosphoprotein phosphatase activity"/>
    <property type="evidence" value="ECO:0007669"/>
    <property type="project" value="TreeGrafter"/>
</dbReference>
<dbReference type="GO" id="GO:0005886">
    <property type="term" value="C:plasma membrane"/>
    <property type="evidence" value="ECO:0007669"/>
    <property type="project" value="UniProtKB-SubCell"/>
</dbReference>
<dbReference type="HOGENOM" id="CLU_000445_89_6_11"/>
<dbReference type="FunFam" id="1.10.287.130:FF:000001">
    <property type="entry name" value="Two-component sensor histidine kinase"/>
    <property type="match status" value="1"/>
</dbReference>
<dbReference type="EC" id="2.7.13.3" evidence="4"/>
<feature type="transmembrane region" description="Helical" evidence="11">
    <location>
        <begin position="9"/>
        <end position="34"/>
    </location>
</feature>
<keyword evidence="14" id="KW-1185">Reference proteome</keyword>
<evidence type="ECO:0000256" key="11">
    <source>
        <dbReference type="SAM" id="Phobius"/>
    </source>
</evidence>
<proteinExistence type="predicted"/>
<dbReference type="InterPro" id="IPR004358">
    <property type="entry name" value="Sig_transdc_His_kin-like_C"/>
</dbReference>
<feature type="domain" description="Histidine kinase" evidence="12">
    <location>
        <begin position="193"/>
        <end position="414"/>
    </location>
</feature>
<dbReference type="STRING" id="633147.Olsu_0873"/>
<dbReference type="Gene3D" id="3.30.565.10">
    <property type="entry name" value="Histidine kinase-like ATPase, C-terminal domain"/>
    <property type="match status" value="1"/>
</dbReference>
<dbReference type="CDD" id="cd00082">
    <property type="entry name" value="HisKA"/>
    <property type="match status" value="1"/>
</dbReference>
<dbReference type="Gene3D" id="1.10.287.130">
    <property type="match status" value="1"/>
</dbReference>
<dbReference type="PROSITE" id="PS51257">
    <property type="entry name" value="PROKAR_LIPOPROTEIN"/>
    <property type="match status" value="1"/>
</dbReference>
<reference evidence="13 14" key="1">
    <citation type="journal article" date="2010" name="Stand. Genomic Sci.">
        <title>Complete genome sequence of Olsenella uli type strain (VPI D76D-27C).</title>
        <authorList>
            <person name="Goker M."/>
            <person name="Held B."/>
            <person name="Lucas S."/>
            <person name="Nolan M."/>
            <person name="Yasawong M."/>
            <person name="Glavina Del Rio T."/>
            <person name="Tice H."/>
            <person name="Cheng J.F."/>
            <person name="Bruce D."/>
            <person name="Detter J.C."/>
            <person name="Tapia R."/>
            <person name="Han C."/>
            <person name="Goodwin L."/>
            <person name="Pitluck S."/>
            <person name="Liolios K."/>
            <person name="Ivanova N."/>
            <person name="Mavromatis K."/>
            <person name="Mikhailova N."/>
            <person name="Pati A."/>
            <person name="Chen A."/>
            <person name="Palaniappan K."/>
            <person name="Land M."/>
            <person name="Hauser L."/>
            <person name="Chang Y.J."/>
            <person name="Jeffries C.D."/>
            <person name="Rohde M."/>
            <person name="Sikorski J."/>
            <person name="Pukall R."/>
            <person name="Woyke T."/>
            <person name="Bristow J."/>
            <person name="Eisen J.A."/>
            <person name="Markowitz V."/>
            <person name="Hugenholtz P."/>
            <person name="Kyrpides N.C."/>
            <person name="Klenk H.P."/>
            <person name="Lapidus A."/>
        </authorList>
    </citation>
    <scope>NUCLEOTIDE SEQUENCE [LARGE SCALE GENOMIC DNA]</scope>
    <source>
        <strain evidence="14">ATCC 49627 / DSM 7084 / CIP 109912 / JCM 12494 / NCIMB 702895 / VPI D76D-27C</strain>
    </source>
</reference>
<evidence type="ECO:0000256" key="2">
    <source>
        <dbReference type="ARBA" id="ARBA00001968"/>
    </source>
</evidence>
<feature type="transmembrane region" description="Helical" evidence="11">
    <location>
        <begin position="157"/>
        <end position="177"/>
    </location>
</feature>
<evidence type="ECO:0000256" key="6">
    <source>
        <dbReference type="ARBA" id="ARBA00022679"/>
    </source>
</evidence>
<dbReference type="InterPro" id="IPR036890">
    <property type="entry name" value="HATPase_C_sf"/>
</dbReference>
<dbReference type="EMBL" id="CP002106">
    <property type="protein sequence ID" value="ADK67985.1"/>
    <property type="molecule type" value="Genomic_DNA"/>
</dbReference>
<dbReference type="GO" id="GO:0000155">
    <property type="term" value="F:phosphorelay sensor kinase activity"/>
    <property type="evidence" value="ECO:0007669"/>
    <property type="project" value="InterPro"/>
</dbReference>
<dbReference type="GO" id="GO:0016036">
    <property type="term" value="P:cellular response to phosphate starvation"/>
    <property type="evidence" value="ECO:0007669"/>
    <property type="project" value="TreeGrafter"/>
</dbReference>
<dbReference type="FunFam" id="3.30.565.10:FF:000006">
    <property type="entry name" value="Sensor histidine kinase WalK"/>
    <property type="match status" value="1"/>
</dbReference>
<evidence type="ECO:0000256" key="7">
    <source>
        <dbReference type="ARBA" id="ARBA00022777"/>
    </source>
</evidence>
<evidence type="ECO:0000256" key="8">
    <source>
        <dbReference type="ARBA" id="ARBA00023012"/>
    </source>
</evidence>
<dbReference type="eggNOG" id="COG5002">
    <property type="taxonomic scope" value="Bacteria"/>
</dbReference>
<keyword evidence="9 11" id="KW-0472">Membrane</keyword>
<evidence type="ECO:0000256" key="3">
    <source>
        <dbReference type="ARBA" id="ARBA00004236"/>
    </source>
</evidence>
<keyword evidence="11" id="KW-1133">Transmembrane helix</keyword>
<dbReference type="OrthoDB" id="9786919at2"/>
<dbReference type="PRINTS" id="PR00344">
    <property type="entry name" value="BCTRLSENSOR"/>
</dbReference>
<dbReference type="SUPFAM" id="SSF55874">
    <property type="entry name" value="ATPase domain of HSP90 chaperone/DNA topoisomerase II/histidine kinase"/>
    <property type="match status" value="1"/>
</dbReference>
<keyword evidence="11" id="KW-0812">Transmembrane</keyword>
<organism evidence="13 14">
    <name type="scientific">Olsenella uli (strain ATCC 49627 / DSM 7084 / CCUG 31166 / CIP 109912 / JCM 12494 / LMG 11480 / NCIMB 702895 / VPI D76D-27C)</name>
    <name type="common">Lactobacillus uli</name>
    <dbReference type="NCBI Taxonomy" id="633147"/>
    <lineage>
        <taxon>Bacteria</taxon>
        <taxon>Bacillati</taxon>
        <taxon>Actinomycetota</taxon>
        <taxon>Coriobacteriia</taxon>
        <taxon>Coriobacteriales</taxon>
        <taxon>Atopobiaceae</taxon>
        <taxon>Olsenella</taxon>
    </lineage>
</organism>
<dbReference type="PATRIC" id="fig|633147.7.peg.676"/>
<dbReference type="InterPro" id="IPR005467">
    <property type="entry name" value="His_kinase_dom"/>
</dbReference>
<dbReference type="CDD" id="cd00075">
    <property type="entry name" value="HATPase"/>
    <property type="match status" value="1"/>
</dbReference>
<dbReference type="AlphaFoldDB" id="E1R021"/>
<dbReference type="GO" id="GO:0005509">
    <property type="term" value="F:calcium ion binding"/>
    <property type="evidence" value="ECO:0007669"/>
    <property type="project" value="UniProtKB-ARBA"/>
</dbReference>
<evidence type="ECO:0000313" key="13">
    <source>
        <dbReference type="EMBL" id="ADK67985.1"/>
    </source>
</evidence>
<dbReference type="KEGG" id="ols:Olsu_0873"/>
<dbReference type="GeneID" id="78512290"/>
<evidence type="ECO:0000259" key="12">
    <source>
        <dbReference type="PROSITE" id="PS50109"/>
    </source>
</evidence>
<dbReference type="SUPFAM" id="SSF47384">
    <property type="entry name" value="Homodimeric domain of signal transducing histidine kinase"/>
    <property type="match status" value="1"/>
</dbReference>
<comment type="subcellular location">
    <subcellularLocation>
        <location evidence="3">Cell membrane</location>
    </subcellularLocation>
</comment>
<keyword evidence="6" id="KW-0808">Transferase</keyword>
<dbReference type="PANTHER" id="PTHR45453">
    <property type="entry name" value="PHOSPHATE REGULON SENSOR PROTEIN PHOR"/>
    <property type="match status" value="1"/>
</dbReference>
<dbReference type="RefSeq" id="WP_013251737.1">
    <property type="nucleotide sequence ID" value="NC_014363.1"/>
</dbReference>
<accession>E1R021</accession>
<dbReference type="InterPro" id="IPR003661">
    <property type="entry name" value="HisK_dim/P_dom"/>
</dbReference>
<keyword evidence="7 13" id="KW-0418">Kinase</keyword>
<evidence type="ECO:0000256" key="9">
    <source>
        <dbReference type="ARBA" id="ARBA00023136"/>
    </source>
</evidence>
<dbReference type="Proteomes" id="UP000000333">
    <property type="component" value="Chromosome"/>
</dbReference>
<dbReference type="InterPro" id="IPR036097">
    <property type="entry name" value="HisK_dim/P_sf"/>
</dbReference>
<dbReference type="InterPro" id="IPR050351">
    <property type="entry name" value="BphY/WalK/GraS-like"/>
</dbReference>
<keyword evidence="8" id="KW-0902">Two-component regulatory system</keyword>
<evidence type="ECO:0000256" key="10">
    <source>
        <dbReference type="ARBA" id="ARBA00039401"/>
    </source>
</evidence>
<comment type="catalytic activity">
    <reaction evidence="1">
        <text>ATP + protein L-histidine = ADP + protein N-phospho-L-histidine.</text>
        <dbReference type="EC" id="2.7.13.3"/>
    </reaction>
</comment>
<dbReference type="PROSITE" id="PS50109">
    <property type="entry name" value="HIS_KIN"/>
    <property type="match status" value="1"/>
</dbReference>
<dbReference type="SMART" id="SM00387">
    <property type="entry name" value="HATPase_c"/>
    <property type="match status" value="1"/>
</dbReference>
<evidence type="ECO:0000313" key="14">
    <source>
        <dbReference type="Proteomes" id="UP000000333"/>
    </source>
</evidence>
<keyword evidence="5" id="KW-0597">Phosphoprotein</keyword>
<evidence type="ECO:0000256" key="4">
    <source>
        <dbReference type="ARBA" id="ARBA00012438"/>
    </source>
</evidence>
<dbReference type="SMART" id="SM00388">
    <property type="entry name" value="HisKA"/>
    <property type="match status" value="1"/>
</dbReference>
<name>E1R021_OLSUV</name>
<evidence type="ECO:0000256" key="1">
    <source>
        <dbReference type="ARBA" id="ARBA00000085"/>
    </source>
</evidence>
<evidence type="ECO:0000256" key="5">
    <source>
        <dbReference type="ARBA" id="ARBA00022553"/>
    </source>
</evidence>
<protein>
    <recommendedName>
        <fullName evidence="10">Sensor-like histidine kinase SenX3</fullName>
        <ecNumber evidence="4">2.7.13.3</ecNumber>
    </recommendedName>
</protein>
<dbReference type="Pfam" id="PF00512">
    <property type="entry name" value="HisKA"/>
    <property type="match status" value="1"/>
</dbReference>
<dbReference type="InterPro" id="IPR003594">
    <property type="entry name" value="HATPase_dom"/>
</dbReference>